<sequence>MEREQLRALADAVFREEVGAVVVARLCPRCASGGHGRPVVRVASGRAPAVSVSYAPGLIAVAWSHEGPVGVDVEAAGPPVDGIDRREWTEVEAAFKAGGAVPLSALALPPAYVGTLAGGDDAQWRIAGPGAEPS</sequence>
<accession>A0A6L7EUD1</accession>
<dbReference type="EMBL" id="WUEK01000010">
    <property type="protein sequence ID" value="MXG91127.1"/>
    <property type="molecule type" value="Genomic_DNA"/>
</dbReference>
<dbReference type="GO" id="GO:0008897">
    <property type="term" value="F:holo-[acyl-carrier-protein] synthase activity"/>
    <property type="evidence" value="ECO:0007669"/>
    <property type="project" value="InterPro"/>
</dbReference>
<evidence type="ECO:0000313" key="2">
    <source>
        <dbReference type="Proteomes" id="UP000473325"/>
    </source>
</evidence>
<evidence type="ECO:0000313" key="1">
    <source>
        <dbReference type="EMBL" id="MXG91127.1"/>
    </source>
</evidence>
<name>A0A6L7EUD1_9ACTN</name>
<dbReference type="RefSeq" id="WP_160879044.1">
    <property type="nucleotide sequence ID" value="NZ_WUEK01000010.1"/>
</dbReference>
<dbReference type="InterPro" id="IPR037143">
    <property type="entry name" value="4-PPantetheinyl_Trfase_dom_sf"/>
</dbReference>
<dbReference type="Gene3D" id="3.90.470.20">
    <property type="entry name" value="4'-phosphopantetheinyl transferase domain"/>
    <property type="match status" value="1"/>
</dbReference>
<protein>
    <recommendedName>
        <fullName evidence="3">4'-phosphopantetheinyl transferase</fullName>
    </recommendedName>
</protein>
<dbReference type="Proteomes" id="UP000473325">
    <property type="component" value="Unassembled WGS sequence"/>
</dbReference>
<reference evidence="1 2" key="1">
    <citation type="submission" date="2019-12" db="EMBL/GenBank/DDBJ databases">
        <authorList>
            <person name="Kun Z."/>
        </authorList>
    </citation>
    <scope>NUCLEOTIDE SEQUENCE [LARGE SCALE GENOMIC DNA]</scope>
    <source>
        <strain evidence="1 2">YIM 123512</strain>
    </source>
</reference>
<gene>
    <name evidence="1" type="ORF">GRQ65_16380</name>
</gene>
<keyword evidence="2" id="KW-1185">Reference proteome</keyword>
<dbReference type="GO" id="GO:0000287">
    <property type="term" value="F:magnesium ion binding"/>
    <property type="evidence" value="ECO:0007669"/>
    <property type="project" value="InterPro"/>
</dbReference>
<comment type="caution">
    <text evidence="1">The sequence shown here is derived from an EMBL/GenBank/DDBJ whole genome shotgun (WGS) entry which is preliminary data.</text>
</comment>
<evidence type="ECO:0008006" key="3">
    <source>
        <dbReference type="Google" id="ProtNLM"/>
    </source>
</evidence>
<dbReference type="AlphaFoldDB" id="A0A6L7EUD1"/>
<proteinExistence type="predicted"/>
<organism evidence="1 2">
    <name type="scientific">Nocardioides flavescens</name>
    <dbReference type="NCBI Taxonomy" id="2691959"/>
    <lineage>
        <taxon>Bacteria</taxon>
        <taxon>Bacillati</taxon>
        <taxon>Actinomycetota</taxon>
        <taxon>Actinomycetes</taxon>
        <taxon>Propionibacteriales</taxon>
        <taxon>Nocardioidaceae</taxon>
        <taxon>Nocardioides</taxon>
    </lineage>
</organism>